<name>A0AA39GMX8_9BILA</name>
<evidence type="ECO:0000256" key="1">
    <source>
        <dbReference type="SAM" id="Coils"/>
    </source>
</evidence>
<feature type="compositionally biased region" description="Basic and acidic residues" evidence="2">
    <location>
        <begin position="48"/>
        <end position="58"/>
    </location>
</feature>
<accession>A0AA39GMX8</accession>
<dbReference type="AlphaFoldDB" id="A0AA39GMX8"/>
<reference evidence="3" key="1">
    <citation type="submission" date="2023-06" db="EMBL/GenBank/DDBJ databases">
        <title>Genomic analysis of the entomopathogenic nematode Steinernema hermaphroditum.</title>
        <authorList>
            <person name="Schwarz E.M."/>
            <person name="Heppert J.K."/>
            <person name="Baniya A."/>
            <person name="Schwartz H.T."/>
            <person name="Tan C.-H."/>
            <person name="Antoshechkin I."/>
            <person name="Sternberg P.W."/>
            <person name="Goodrich-Blair H."/>
            <person name="Dillman A.R."/>
        </authorList>
    </citation>
    <scope>NUCLEOTIDE SEQUENCE</scope>
    <source>
        <strain evidence="3">PS9179</strain>
        <tissue evidence="3">Whole animal</tissue>
    </source>
</reference>
<proteinExistence type="predicted"/>
<dbReference type="Proteomes" id="UP001175271">
    <property type="component" value="Unassembled WGS sequence"/>
</dbReference>
<feature type="region of interest" description="Disordered" evidence="2">
    <location>
        <begin position="1"/>
        <end position="31"/>
    </location>
</feature>
<comment type="caution">
    <text evidence="3">The sequence shown here is derived from an EMBL/GenBank/DDBJ whole genome shotgun (WGS) entry which is preliminary data.</text>
</comment>
<feature type="region of interest" description="Disordered" evidence="2">
    <location>
        <begin position="48"/>
        <end position="73"/>
    </location>
</feature>
<sequence>MDKMHAGQEEKGLERLQDKEPEKIMGTDADVGKDATVSSIAAPIEKYMDPLDIPEPHVNRKRKRVENDEEVPAPKTLKTTQVAVRTCRTMKVVEAEYIKLIEEMGNDTRKLLEEQNSETRKLVEEMESENKKLLNKLTEKEDEIGKLKKLLKLYIEQYPHAYIPTTF</sequence>
<gene>
    <name evidence="3" type="ORF">QR680_019305</name>
</gene>
<protein>
    <submittedName>
        <fullName evidence="3">Uncharacterized protein</fullName>
    </submittedName>
</protein>
<keyword evidence="4" id="KW-1185">Reference proteome</keyword>
<keyword evidence="1" id="KW-0175">Coiled coil</keyword>
<evidence type="ECO:0000313" key="4">
    <source>
        <dbReference type="Proteomes" id="UP001175271"/>
    </source>
</evidence>
<feature type="coiled-coil region" evidence="1">
    <location>
        <begin position="109"/>
        <end position="157"/>
    </location>
</feature>
<organism evidence="3 4">
    <name type="scientific">Steinernema hermaphroditum</name>
    <dbReference type="NCBI Taxonomy" id="289476"/>
    <lineage>
        <taxon>Eukaryota</taxon>
        <taxon>Metazoa</taxon>
        <taxon>Ecdysozoa</taxon>
        <taxon>Nematoda</taxon>
        <taxon>Chromadorea</taxon>
        <taxon>Rhabditida</taxon>
        <taxon>Tylenchina</taxon>
        <taxon>Panagrolaimomorpha</taxon>
        <taxon>Strongyloidoidea</taxon>
        <taxon>Steinernematidae</taxon>
        <taxon>Steinernema</taxon>
    </lineage>
</organism>
<evidence type="ECO:0000313" key="3">
    <source>
        <dbReference type="EMBL" id="KAK0390330.1"/>
    </source>
</evidence>
<dbReference type="EMBL" id="JAUCMV010000006">
    <property type="protein sequence ID" value="KAK0390330.1"/>
    <property type="molecule type" value="Genomic_DNA"/>
</dbReference>
<evidence type="ECO:0000256" key="2">
    <source>
        <dbReference type="SAM" id="MobiDB-lite"/>
    </source>
</evidence>